<feature type="chain" id="PRO_5004576755" evidence="1">
    <location>
        <begin position="21"/>
        <end position="209"/>
    </location>
</feature>
<dbReference type="OMA" id="MKFSIGP"/>
<feature type="signal peptide" evidence="1">
    <location>
        <begin position="1"/>
        <end position="20"/>
    </location>
</feature>
<dbReference type="InterPro" id="IPR006631">
    <property type="entry name" value="DM4_12"/>
</dbReference>
<dbReference type="Pfam" id="PF07841">
    <property type="entry name" value="DM4_12"/>
    <property type="match status" value="1"/>
</dbReference>
<name>T1GA54_MEGSC</name>
<proteinExistence type="predicted"/>
<dbReference type="HOGENOM" id="CLU_053597_0_0_1"/>
<reference evidence="2" key="2">
    <citation type="submission" date="2015-06" db="UniProtKB">
        <authorList>
            <consortium name="EnsemblMetazoa"/>
        </authorList>
    </citation>
    <scope>IDENTIFICATION</scope>
</reference>
<keyword evidence="3" id="KW-1185">Reference proteome</keyword>
<accession>T1GA54</accession>
<evidence type="ECO:0000256" key="1">
    <source>
        <dbReference type="SAM" id="SignalP"/>
    </source>
</evidence>
<organism evidence="2 3">
    <name type="scientific">Megaselia scalaris</name>
    <name type="common">Humpbacked fly</name>
    <name type="synonym">Phora scalaris</name>
    <dbReference type="NCBI Taxonomy" id="36166"/>
    <lineage>
        <taxon>Eukaryota</taxon>
        <taxon>Metazoa</taxon>
        <taxon>Ecdysozoa</taxon>
        <taxon>Arthropoda</taxon>
        <taxon>Hexapoda</taxon>
        <taxon>Insecta</taxon>
        <taxon>Pterygota</taxon>
        <taxon>Neoptera</taxon>
        <taxon>Endopterygota</taxon>
        <taxon>Diptera</taxon>
        <taxon>Brachycera</taxon>
        <taxon>Muscomorpha</taxon>
        <taxon>Platypezoidea</taxon>
        <taxon>Phoridae</taxon>
        <taxon>Megaseliini</taxon>
        <taxon>Megaselia</taxon>
    </lineage>
</organism>
<dbReference type="AlphaFoldDB" id="T1GA54"/>
<dbReference type="PANTHER" id="PTHR21398:SF11">
    <property type="entry name" value="HDC15381-RELATED"/>
    <property type="match status" value="1"/>
</dbReference>
<evidence type="ECO:0000313" key="3">
    <source>
        <dbReference type="Proteomes" id="UP000015102"/>
    </source>
</evidence>
<evidence type="ECO:0000313" key="2">
    <source>
        <dbReference type="EnsemblMetazoa" id="MESCA000100-PA"/>
    </source>
</evidence>
<dbReference type="EMBL" id="CAQQ02020719">
    <property type="status" value="NOT_ANNOTATED_CDS"/>
    <property type="molecule type" value="Genomic_DNA"/>
</dbReference>
<dbReference type="Proteomes" id="UP000015102">
    <property type="component" value="Unassembled WGS sequence"/>
</dbReference>
<dbReference type="EnsemblMetazoa" id="MESCA000100-RA">
    <property type="protein sequence ID" value="MESCA000100-PA"/>
    <property type="gene ID" value="MESCA000100"/>
</dbReference>
<dbReference type="SMART" id="SM00718">
    <property type="entry name" value="DM4_12"/>
    <property type="match status" value="1"/>
</dbReference>
<reference evidence="3" key="1">
    <citation type="submission" date="2013-02" db="EMBL/GenBank/DDBJ databases">
        <authorList>
            <person name="Hughes D."/>
        </authorList>
    </citation>
    <scope>NUCLEOTIDE SEQUENCE</scope>
    <source>
        <strain>Durham</strain>
        <strain evidence="3">NC isolate 2 -- Noor lab</strain>
    </source>
</reference>
<sequence length="209" mass="23982">MWTFIVSVVAALTAVSILSALPVQCQHNDLSNLTMQHSLHRQSRALIFEDDFHIRIPLVLEDPIAWRAMLGLVNFHTQYNVPTKSLYPWDLFENYDRRSLQSVKEEFDKTGTYSIDESRIFVYEFLRKYMDQQGKNGEACLEKAFCENAQIDHHEGVYSEILNSILTPGKVDDHFKDAYNAGKAGVNCETVYSQCKKGDSLFDSLFVDL</sequence>
<protein>
    <submittedName>
        <fullName evidence="2">Uncharacterized protein</fullName>
    </submittedName>
</protein>
<keyword evidence="1" id="KW-0732">Signal</keyword>
<dbReference type="PANTHER" id="PTHR21398">
    <property type="entry name" value="AGAP007094-PA"/>
    <property type="match status" value="1"/>
</dbReference>